<accession>W2LSV5</accession>
<dbReference type="Gene3D" id="1.25.40.20">
    <property type="entry name" value="Ankyrin repeat-containing domain"/>
    <property type="match status" value="2"/>
</dbReference>
<organism evidence="1">
    <name type="scientific">Phytophthora nicotianae</name>
    <name type="common">Potato buckeye rot agent</name>
    <name type="synonym">Phytophthora parasitica</name>
    <dbReference type="NCBI Taxonomy" id="4792"/>
    <lineage>
        <taxon>Eukaryota</taxon>
        <taxon>Sar</taxon>
        <taxon>Stramenopiles</taxon>
        <taxon>Oomycota</taxon>
        <taxon>Peronosporomycetes</taxon>
        <taxon>Peronosporales</taxon>
        <taxon>Peronosporaceae</taxon>
        <taxon>Phytophthora</taxon>
    </lineage>
</organism>
<sequence length="244" mass="27858">MSGYVHVLQWLVENLRKDFSCLRVSPIDRAAQHGHLAAVAWLHENYPKGYSPDTLALAAQCGRIKILRWLHSYDSVSCTSEAMVGAAAHNKLKTVRWLYWHGCQEDVRAAFIKTAEYGHVPVGAWLHLHDGHTDVVQAMLVATCSGQLAVVKWLYHNARELEGDDRAYNLQAAIQLAASQGHTRIELWLLNRTRGVDQVDDYQCNDINRGRKRVRRSDHIAYDITRERSKRVRWSESVAQHTQV</sequence>
<gene>
    <name evidence="1" type="ORF">L917_02716</name>
</gene>
<dbReference type="VEuPathDB" id="FungiDB:PPTG_07599"/>
<dbReference type="OrthoDB" id="109010at2759"/>
<dbReference type="Proteomes" id="UP000054423">
    <property type="component" value="Unassembled WGS sequence"/>
</dbReference>
<dbReference type="AlphaFoldDB" id="W2LSV5"/>
<dbReference type="InterPro" id="IPR052050">
    <property type="entry name" value="SecEffector_AnkRepeat"/>
</dbReference>
<name>W2LSV5_PHYNI</name>
<evidence type="ECO:0000313" key="1">
    <source>
        <dbReference type="EMBL" id="ETM00569.1"/>
    </source>
</evidence>
<dbReference type="EMBL" id="KI677977">
    <property type="protein sequence ID" value="ETM00569.1"/>
    <property type="molecule type" value="Genomic_DNA"/>
</dbReference>
<dbReference type="PANTHER" id="PTHR46586:SF3">
    <property type="entry name" value="ANKYRIN REPEAT-CONTAINING PROTEIN"/>
    <property type="match status" value="1"/>
</dbReference>
<reference evidence="1" key="1">
    <citation type="submission" date="2013-11" db="EMBL/GenBank/DDBJ databases">
        <title>The Genome Sequence of Phytophthora parasitica CHvinca01.</title>
        <authorList>
            <consortium name="The Broad Institute Genomics Platform"/>
            <person name="Russ C."/>
            <person name="Tyler B."/>
            <person name="Panabieres F."/>
            <person name="Shan W."/>
            <person name="Tripathy S."/>
            <person name="Grunwald N."/>
            <person name="Machado M."/>
            <person name="Johnson C.S."/>
            <person name="Arredondo F."/>
            <person name="Hong C."/>
            <person name="Coffey M."/>
            <person name="Young S.K."/>
            <person name="Zeng Q."/>
            <person name="Gargeya S."/>
            <person name="Fitzgerald M."/>
            <person name="Abouelleil A."/>
            <person name="Alvarado L."/>
            <person name="Chapman S.B."/>
            <person name="Gainer-Dewar J."/>
            <person name="Goldberg J."/>
            <person name="Griggs A."/>
            <person name="Gujja S."/>
            <person name="Hansen M."/>
            <person name="Howarth C."/>
            <person name="Imamovic A."/>
            <person name="Ireland A."/>
            <person name="Larimer J."/>
            <person name="McCowan C."/>
            <person name="Murphy C."/>
            <person name="Pearson M."/>
            <person name="Poon T.W."/>
            <person name="Priest M."/>
            <person name="Roberts A."/>
            <person name="Saif S."/>
            <person name="Shea T."/>
            <person name="Sykes S."/>
            <person name="Wortman J."/>
            <person name="Nusbaum C."/>
            <person name="Birren B."/>
        </authorList>
    </citation>
    <scope>NUCLEOTIDE SEQUENCE [LARGE SCALE GENOMIC DNA]</scope>
    <source>
        <strain evidence="1">CHvinca01</strain>
    </source>
</reference>
<proteinExistence type="predicted"/>
<dbReference type="SUPFAM" id="SSF48403">
    <property type="entry name" value="Ankyrin repeat"/>
    <property type="match status" value="1"/>
</dbReference>
<dbReference type="PANTHER" id="PTHR46586">
    <property type="entry name" value="ANKYRIN REPEAT-CONTAINING PROTEIN"/>
    <property type="match status" value="1"/>
</dbReference>
<dbReference type="InterPro" id="IPR036770">
    <property type="entry name" value="Ankyrin_rpt-contain_sf"/>
</dbReference>
<protein>
    <submittedName>
        <fullName evidence="1">Uncharacterized protein</fullName>
    </submittedName>
</protein>